<feature type="region of interest" description="Disordered" evidence="1">
    <location>
        <begin position="1"/>
        <end position="22"/>
    </location>
</feature>
<evidence type="ECO:0000256" key="1">
    <source>
        <dbReference type="SAM" id="MobiDB-lite"/>
    </source>
</evidence>
<feature type="domain" description="Immunity MXAN-0049 protein" evidence="2">
    <location>
        <begin position="94"/>
        <end position="179"/>
    </location>
</feature>
<organism evidence="3 4">
    <name type="scientific">Stieleria magnilauensis</name>
    <dbReference type="NCBI Taxonomy" id="2527963"/>
    <lineage>
        <taxon>Bacteria</taxon>
        <taxon>Pseudomonadati</taxon>
        <taxon>Planctomycetota</taxon>
        <taxon>Planctomycetia</taxon>
        <taxon>Pirellulales</taxon>
        <taxon>Pirellulaceae</taxon>
        <taxon>Stieleria</taxon>
    </lineage>
</organism>
<evidence type="ECO:0000313" key="4">
    <source>
        <dbReference type="Proteomes" id="UP000318081"/>
    </source>
</evidence>
<evidence type="ECO:0000259" key="2">
    <source>
        <dbReference type="Pfam" id="PF07791"/>
    </source>
</evidence>
<sequence>MHTAPWNSQRTGSDGGFTREPSKPDTRIVLHYVSVGNGTRAEVSYCYEPDELIVLVGGTAIAARFLASGDRICLEDGATAEDALVKQTNEQMAVLNVLDEFNCIDHQASNMTYVEKDDKFSNRKAGDPETVFSLRIDPSTVRDQMIFRISGYRQALVFHEQLVHALRDASLSGVAFVEV</sequence>
<gene>
    <name evidence="3" type="ORF">TBK1r_22560</name>
</gene>
<dbReference type="EMBL" id="CP036432">
    <property type="protein sequence ID" value="QDV83318.1"/>
    <property type="molecule type" value="Genomic_DNA"/>
</dbReference>
<protein>
    <recommendedName>
        <fullName evidence="2">Immunity MXAN-0049 protein domain-containing protein</fullName>
    </recommendedName>
</protein>
<keyword evidence="4" id="KW-1185">Reference proteome</keyword>
<dbReference type="InterPro" id="IPR012433">
    <property type="entry name" value="Imm11"/>
</dbReference>
<name>A0ABX5XMV9_9BACT</name>
<reference evidence="3 4" key="1">
    <citation type="submission" date="2019-02" db="EMBL/GenBank/DDBJ databases">
        <title>Deep-cultivation of Planctomycetes and their phenomic and genomic characterization uncovers novel biology.</title>
        <authorList>
            <person name="Wiegand S."/>
            <person name="Jogler M."/>
            <person name="Boedeker C."/>
            <person name="Pinto D."/>
            <person name="Vollmers J."/>
            <person name="Rivas-Marin E."/>
            <person name="Kohn T."/>
            <person name="Peeters S.H."/>
            <person name="Heuer A."/>
            <person name="Rast P."/>
            <person name="Oberbeckmann S."/>
            <person name="Bunk B."/>
            <person name="Jeske O."/>
            <person name="Meyerdierks A."/>
            <person name="Storesund J.E."/>
            <person name="Kallscheuer N."/>
            <person name="Luecker S."/>
            <person name="Lage O.M."/>
            <person name="Pohl T."/>
            <person name="Merkel B.J."/>
            <person name="Hornburger P."/>
            <person name="Mueller R.-W."/>
            <person name="Bruemmer F."/>
            <person name="Labrenz M."/>
            <person name="Spormann A.M."/>
            <person name="Op den Camp H."/>
            <person name="Overmann J."/>
            <person name="Amann R."/>
            <person name="Jetten M.S.M."/>
            <person name="Mascher T."/>
            <person name="Medema M.H."/>
            <person name="Devos D.P."/>
            <person name="Kaster A.-K."/>
            <person name="Ovreas L."/>
            <person name="Rohde M."/>
            <person name="Galperin M.Y."/>
            <person name="Jogler C."/>
        </authorList>
    </citation>
    <scope>NUCLEOTIDE SEQUENCE [LARGE SCALE GENOMIC DNA]</scope>
    <source>
        <strain evidence="3 4">TBK1r</strain>
    </source>
</reference>
<dbReference type="Proteomes" id="UP000318081">
    <property type="component" value="Chromosome"/>
</dbReference>
<dbReference type="Pfam" id="PF07791">
    <property type="entry name" value="Imm11"/>
    <property type="match status" value="1"/>
</dbReference>
<feature type="compositionally biased region" description="Polar residues" evidence="1">
    <location>
        <begin position="1"/>
        <end position="12"/>
    </location>
</feature>
<proteinExistence type="predicted"/>
<evidence type="ECO:0000313" key="3">
    <source>
        <dbReference type="EMBL" id="QDV83318.1"/>
    </source>
</evidence>
<accession>A0ABX5XMV9</accession>